<feature type="region of interest" description="Disordered" evidence="5">
    <location>
        <begin position="121"/>
        <end position="154"/>
    </location>
</feature>
<feature type="region of interest" description="Disordered" evidence="5">
    <location>
        <begin position="1069"/>
        <end position="1276"/>
    </location>
</feature>
<feature type="region of interest" description="Disordered" evidence="5">
    <location>
        <begin position="612"/>
        <end position="1030"/>
    </location>
</feature>
<dbReference type="Proteomes" id="UP001479436">
    <property type="component" value="Unassembled WGS sequence"/>
</dbReference>
<sequence length="1345" mass="151254">MTSKTYREKTSPYGSSSEEDQGIIRCICGYSEDDGFTIQCETCLVWQHAVCVDIAPDTVPDKYLCDICMPRPLDFKKAKEHQRLRLEILQRQQKELFKKRPNIKSKKPNERVINGYGIAASQDAKKKNGARSKTRPFTQRRYSDTADDDSHNQGPMFLEQDLKYEYIEDNILADVDVTEIFHKAAKEAKKGGTKSREDSGDNEPKDKNEGSPSGRRRSSSVDNSPIVFMESASLSSPKIRIGVHEIPNEANPQYPQFGLFADSNISKGRFIVEYKGEVYLKSSYKRVPNNQYRILGIPKQFVLFHPSLDLCVDSRRSGNESRFVRKHCKPNAELRTIVVTEGESTIAHLGIFSKKPIPEGEEITIGWEWDINNQEPDSLPRTEFTHRKKLSMNSLIATFGCACMEPSKCLIYKIFKSEVEDNSSSDSSDDKMKINRVIKVNGRQEASDEDFDVDNLSGEDSFPKVMKPPVGVQIKRKPGRPPKRKVISADGPNIKGPKTPGKRRKDREGSNSHSSPLPELSSDGSVSLEKEVHSEFKSRVKHRYNSSPIISSDEEMYGHKGRNSSDRRNKRSSFSPMESSGDEGYRSPSKRAKTNIARVGLKKYWIQRYQGCETDPKGKKAEPESPEKNSGYESVNKITITSNDGVDIDNTEDGDIIVDEPKAVDDVPSKYRSPLDSPHKNDIPSKDSISSSNVELNEKPEVQQEQVDLQGNSHGTKKVDAPELSNLTVRSKSLTPEQESLEDVNISDDLSVPSSPDSHQIVEIDVVGDSPETITLRVDSKPLVDKPQVKPVPEKSFEKSSAKSQPEPVKEELSSEPVTEETPLKECTPDQSVKQTSLDKESPIKKIQESLEVMDTPSQQVDNISDSAKVENTTTEETVEPSSTAPTKVKLSLKEYQENLRKVQKAHQEESQPLTQNPSEPQEDGNKGEEAKPPNTSEETTLNAESENTGTNTGSAQGKVKISLQEYNLKRKRESNLSSTSKPNAETREDGGQDKPVDHKLEDVDGNEKEKETKEKQDIPPTSNEDLGAEIAPIKFEEQVDLIPVPKTEYFPVSFPVKDLSVDTSVLEIENQSDMKVETSSHLDKEPRDISIDTTLASNSKDEPEDPHEPRNVSESAQAEDIDTPSPSPSSVKSEDIAPAVSTTHPNPSDSTSTTSYQSKPYDPANPEDPTEDGPDHPKDLNDREADYYGQRPGPLSSNPNLPPSRRSDSYRPGYRFEFRDARERESRERDYRDMNMNAAGLPSGPGWSDDRYQRDRMRDRERERDKDRGRAHKDWATRDSYRRFNGIYRDRDYPFGREGYEVENRYSGRMKPNSFGVAAPDYRDNRYGGFRANNYPLPPSVPFN</sequence>
<name>A0ABR2VWP0_9FUNG</name>
<evidence type="ECO:0000256" key="2">
    <source>
        <dbReference type="ARBA" id="ARBA00022771"/>
    </source>
</evidence>
<feature type="compositionally biased region" description="Basic and acidic residues" evidence="5">
    <location>
        <begin position="837"/>
        <end position="849"/>
    </location>
</feature>
<feature type="compositionally biased region" description="Basic and acidic residues" evidence="5">
    <location>
        <begin position="528"/>
        <end position="538"/>
    </location>
</feature>
<dbReference type="SMART" id="SM00317">
    <property type="entry name" value="SET"/>
    <property type="match status" value="1"/>
</dbReference>
<feature type="compositionally biased region" description="Polar residues" evidence="5">
    <location>
        <begin position="856"/>
        <end position="866"/>
    </location>
</feature>
<keyword evidence="8" id="KW-1185">Reference proteome</keyword>
<feature type="region of interest" description="Disordered" evidence="5">
    <location>
        <begin position="186"/>
        <end position="222"/>
    </location>
</feature>
<feature type="compositionally biased region" description="Polar residues" evidence="5">
    <location>
        <begin position="703"/>
        <end position="714"/>
    </location>
</feature>
<feature type="compositionally biased region" description="Basic and acidic residues" evidence="5">
    <location>
        <begin position="1073"/>
        <end position="1091"/>
    </location>
</feature>
<feature type="compositionally biased region" description="Basic residues" evidence="5">
    <location>
        <begin position="474"/>
        <end position="486"/>
    </location>
</feature>
<keyword evidence="4" id="KW-0156">Chromatin regulator</keyword>
<dbReference type="InterPro" id="IPR013083">
    <property type="entry name" value="Znf_RING/FYVE/PHD"/>
</dbReference>
<evidence type="ECO:0000256" key="5">
    <source>
        <dbReference type="SAM" id="MobiDB-lite"/>
    </source>
</evidence>
<dbReference type="Gene3D" id="3.30.40.10">
    <property type="entry name" value="Zinc/RING finger domain, C3HC4 (zinc finger)"/>
    <property type="match status" value="1"/>
</dbReference>
<feature type="compositionally biased region" description="Basic and acidic residues" evidence="5">
    <location>
        <begin position="186"/>
        <end position="209"/>
    </location>
</feature>
<dbReference type="PANTHER" id="PTHR46462">
    <property type="entry name" value="UPSET, ISOFORM A"/>
    <property type="match status" value="1"/>
</dbReference>
<dbReference type="Pfam" id="PF00856">
    <property type="entry name" value="SET"/>
    <property type="match status" value="1"/>
</dbReference>
<dbReference type="InterPro" id="IPR019786">
    <property type="entry name" value="Zinc_finger_PHD-type_CS"/>
</dbReference>
<feature type="domain" description="SET" evidence="6">
    <location>
        <begin position="237"/>
        <end position="368"/>
    </location>
</feature>
<dbReference type="Gene3D" id="2.170.270.10">
    <property type="entry name" value="SET domain"/>
    <property type="match status" value="1"/>
</dbReference>
<feature type="compositionally biased region" description="Basic and acidic residues" evidence="5">
    <location>
        <begin position="614"/>
        <end position="627"/>
    </location>
</feature>
<keyword evidence="2" id="KW-0863">Zinc-finger</keyword>
<feature type="compositionally biased region" description="Low complexity" evidence="5">
    <location>
        <begin position="870"/>
        <end position="887"/>
    </location>
</feature>
<dbReference type="PANTHER" id="PTHR46462:SF3">
    <property type="entry name" value="UPSET, ISOFORM A"/>
    <property type="match status" value="1"/>
</dbReference>
<feature type="compositionally biased region" description="Basic and acidic residues" evidence="5">
    <location>
        <begin position="1249"/>
        <end position="1276"/>
    </location>
</feature>
<keyword evidence="1" id="KW-0479">Metal-binding</keyword>
<dbReference type="SMART" id="SM00249">
    <property type="entry name" value="PHD"/>
    <property type="match status" value="1"/>
</dbReference>
<dbReference type="PROSITE" id="PS01359">
    <property type="entry name" value="ZF_PHD_1"/>
    <property type="match status" value="1"/>
</dbReference>
<feature type="compositionally biased region" description="Basic and acidic residues" evidence="5">
    <location>
        <begin position="659"/>
        <end position="669"/>
    </location>
</feature>
<comment type="caution">
    <text evidence="7">The sequence shown here is derived from an EMBL/GenBank/DDBJ whole genome shotgun (WGS) entry which is preliminary data.</text>
</comment>
<feature type="compositionally biased region" description="Polar residues" evidence="5">
    <location>
        <begin position="911"/>
        <end position="920"/>
    </location>
</feature>
<proteinExistence type="predicted"/>
<dbReference type="PROSITE" id="PS50280">
    <property type="entry name" value="SET"/>
    <property type="match status" value="1"/>
</dbReference>
<feature type="compositionally biased region" description="Polar residues" evidence="5">
    <location>
        <begin position="934"/>
        <end position="956"/>
    </location>
</feature>
<keyword evidence="3" id="KW-0862">Zinc</keyword>
<dbReference type="InterPro" id="IPR001214">
    <property type="entry name" value="SET_dom"/>
</dbReference>
<feature type="compositionally biased region" description="Basic and acidic residues" evidence="5">
    <location>
        <begin position="892"/>
        <end position="910"/>
    </location>
</feature>
<feature type="compositionally biased region" description="Polar residues" evidence="5">
    <location>
        <begin position="725"/>
        <end position="738"/>
    </location>
</feature>
<dbReference type="InterPro" id="IPR011011">
    <property type="entry name" value="Znf_FYVE_PHD"/>
</dbReference>
<feature type="compositionally biased region" description="Basic and acidic residues" evidence="5">
    <location>
        <begin position="1174"/>
        <end position="1187"/>
    </location>
</feature>
<evidence type="ECO:0000256" key="1">
    <source>
        <dbReference type="ARBA" id="ARBA00022723"/>
    </source>
</evidence>
<feature type="compositionally biased region" description="Low complexity" evidence="5">
    <location>
        <begin position="747"/>
        <end position="758"/>
    </location>
</feature>
<dbReference type="Pfam" id="PF20826">
    <property type="entry name" value="PHD_5"/>
    <property type="match status" value="1"/>
</dbReference>
<feature type="compositionally biased region" description="Basic and acidic residues" evidence="5">
    <location>
        <begin position="778"/>
        <end position="801"/>
    </location>
</feature>
<feature type="compositionally biased region" description="Polar residues" evidence="5">
    <location>
        <begin position="1141"/>
        <end position="1159"/>
    </location>
</feature>
<organism evidence="7 8">
    <name type="scientific">Basidiobolus ranarum</name>
    <dbReference type="NCBI Taxonomy" id="34480"/>
    <lineage>
        <taxon>Eukaryota</taxon>
        <taxon>Fungi</taxon>
        <taxon>Fungi incertae sedis</taxon>
        <taxon>Zoopagomycota</taxon>
        <taxon>Entomophthoromycotina</taxon>
        <taxon>Basidiobolomycetes</taxon>
        <taxon>Basidiobolales</taxon>
        <taxon>Basidiobolaceae</taxon>
        <taxon>Basidiobolus</taxon>
    </lineage>
</organism>
<accession>A0ABR2VWP0</accession>
<evidence type="ECO:0000256" key="4">
    <source>
        <dbReference type="ARBA" id="ARBA00022853"/>
    </source>
</evidence>
<feature type="non-terminal residue" evidence="7">
    <location>
        <position position="1345"/>
    </location>
</feature>
<feature type="region of interest" description="Disordered" evidence="5">
    <location>
        <begin position="443"/>
        <end position="597"/>
    </location>
</feature>
<dbReference type="InterPro" id="IPR046341">
    <property type="entry name" value="SET_dom_sf"/>
</dbReference>
<dbReference type="CDD" id="cd15550">
    <property type="entry name" value="PHD_MLL5"/>
    <property type="match status" value="1"/>
</dbReference>
<evidence type="ECO:0000259" key="6">
    <source>
        <dbReference type="PROSITE" id="PS50280"/>
    </source>
</evidence>
<protein>
    <submittedName>
        <fullName evidence="7">SET domain-containing protein 3</fullName>
    </submittedName>
</protein>
<dbReference type="SUPFAM" id="SSF82199">
    <property type="entry name" value="SET domain"/>
    <property type="match status" value="1"/>
</dbReference>
<feature type="compositionally biased region" description="Basic and acidic residues" evidence="5">
    <location>
        <begin position="985"/>
        <end position="1018"/>
    </location>
</feature>
<evidence type="ECO:0000256" key="3">
    <source>
        <dbReference type="ARBA" id="ARBA00022833"/>
    </source>
</evidence>
<gene>
    <name evidence="7" type="primary">SET3_3</name>
    <name evidence="7" type="ORF">K7432_009669</name>
</gene>
<feature type="compositionally biased region" description="Acidic residues" evidence="5">
    <location>
        <begin position="646"/>
        <end position="658"/>
    </location>
</feature>
<dbReference type="InterPro" id="IPR001965">
    <property type="entry name" value="Znf_PHD"/>
</dbReference>
<feature type="compositionally biased region" description="Basic and acidic residues" evidence="5">
    <location>
        <begin position="141"/>
        <end position="151"/>
    </location>
</feature>
<dbReference type="EMBL" id="JASJQH010007489">
    <property type="protein sequence ID" value="KAK9708393.1"/>
    <property type="molecule type" value="Genomic_DNA"/>
</dbReference>
<evidence type="ECO:0000313" key="7">
    <source>
        <dbReference type="EMBL" id="KAK9708393.1"/>
    </source>
</evidence>
<evidence type="ECO:0000313" key="8">
    <source>
        <dbReference type="Proteomes" id="UP001479436"/>
    </source>
</evidence>
<feature type="compositionally biased region" description="Basic and acidic residues" evidence="5">
    <location>
        <begin position="1206"/>
        <end position="1234"/>
    </location>
</feature>
<reference evidence="7 8" key="1">
    <citation type="submission" date="2023-04" db="EMBL/GenBank/DDBJ databases">
        <title>Genome of Basidiobolus ranarum AG-B5.</title>
        <authorList>
            <person name="Stajich J.E."/>
            <person name="Carter-House D."/>
            <person name="Gryganskyi A."/>
        </authorList>
    </citation>
    <scope>NUCLEOTIDE SEQUENCE [LARGE SCALE GENOMIC DNA]</scope>
    <source>
        <strain evidence="7 8">AG-B5</strain>
    </source>
</reference>
<dbReference type="SUPFAM" id="SSF57903">
    <property type="entry name" value="FYVE/PHD zinc finger"/>
    <property type="match status" value="1"/>
</dbReference>
<feature type="compositionally biased region" description="Polar residues" evidence="5">
    <location>
        <begin position="631"/>
        <end position="644"/>
    </location>
</feature>